<evidence type="ECO:0000256" key="7">
    <source>
        <dbReference type="ARBA" id="ARBA00022676"/>
    </source>
</evidence>
<dbReference type="PANTHER" id="PTHR32282">
    <property type="entry name" value="BINDING PROTEIN TRANSPEPTIDASE, PUTATIVE-RELATED"/>
    <property type="match status" value="1"/>
</dbReference>
<feature type="domain" description="Penicillin-binding protein transpeptidase" evidence="17">
    <location>
        <begin position="322"/>
        <end position="618"/>
    </location>
</feature>
<evidence type="ECO:0000256" key="16">
    <source>
        <dbReference type="ARBA" id="ARBA00049902"/>
    </source>
</evidence>
<dbReference type="Gene3D" id="1.10.3810.10">
    <property type="entry name" value="Biosynthetic peptidoglycan transglycosylase-like"/>
    <property type="match status" value="1"/>
</dbReference>
<proteinExistence type="inferred from homology"/>
<keyword evidence="4" id="KW-1003">Cell membrane</keyword>
<evidence type="ECO:0000256" key="15">
    <source>
        <dbReference type="ARBA" id="ARBA00034000"/>
    </source>
</evidence>
<dbReference type="FunFam" id="1.10.3810.10:FF:000001">
    <property type="entry name" value="Penicillin-binding protein 1A"/>
    <property type="match status" value="1"/>
</dbReference>
<keyword evidence="9" id="KW-0378">Hydrolase</keyword>
<dbReference type="Pfam" id="PF00912">
    <property type="entry name" value="Transgly"/>
    <property type="match status" value="1"/>
</dbReference>
<keyword evidence="14" id="KW-0961">Cell wall biogenesis/degradation</keyword>
<dbReference type="GO" id="GO:0071555">
    <property type="term" value="P:cell wall organization"/>
    <property type="evidence" value="ECO:0007669"/>
    <property type="project" value="UniProtKB-KW"/>
</dbReference>
<evidence type="ECO:0000256" key="2">
    <source>
        <dbReference type="ARBA" id="ARBA00007090"/>
    </source>
</evidence>
<dbReference type="InterPro" id="IPR050396">
    <property type="entry name" value="Glycosyltr_51/Transpeptidase"/>
</dbReference>
<comment type="subcellular location">
    <subcellularLocation>
        <location evidence="1">Cell membrane</location>
    </subcellularLocation>
</comment>
<dbReference type="AlphaFoldDB" id="A0A1F5WPI2"/>
<dbReference type="GO" id="GO:0030288">
    <property type="term" value="C:outer membrane-bounded periplasmic space"/>
    <property type="evidence" value="ECO:0007669"/>
    <property type="project" value="TreeGrafter"/>
</dbReference>
<gene>
    <name evidence="19" type="ORF">A3F23_00960</name>
</gene>
<evidence type="ECO:0000256" key="1">
    <source>
        <dbReference type="ARBA" id="ARBA00004236"/>
    </source>
</evidence>
<comment type="similarity">
    <text evidence="2">In the C-terminal section; belongs to the transpeptidase family.</text>
</comment>
<reference evidence="19 20" key="1">
    <citation type="journal article" date="2016" name="Nat. Commun.">
        <title>Thousands of microbial genomes shed light on interconnected biogeochemical processes in an aquifer system.</title>
        <authorList>
            <person name="Anantharaman K."/>
            <person name="Brown C.T."/>
            <person name="Hug L.A."/>
            <person name="Sharon I."/>
            <person name="Castelle C.J."/>
            <person name="Probst A.J."/>
            <person name="Thomas B.C."/>
            <person name="Singh A."/>
            <person name="Wilkins M.J."/>
            <person name="Karaoz U."/>
            <person name="Brodie E.L."/>
            <person name="Williams K.H."/>
            <person name="Hubbard S.S."/>
            <person name="Banfield J.F."/>
        </authorList>
    </citation>
    <scope>NUCLEOTIDE SEQUENCE [LARGE SCALE GENOMIC DNA]</scope>
</reference>
<protein>
    <submittedName>
        <fullName evidence="19">Uncharacterized protein</fullName>
    </submittedName>
</protein>
<dbReference type="InterPro" id="IPR036950">
    <property type="entry name" value="PBP_transglycosylase"/>
</dbReference>
<comment type="caution">
    <text evidence="19">The sequence shown here is derived from an EMBL/GenBank/DDBJ whole genome shotgun (WGS) entry which is preliminary data.</text>
</comment>
<feature type="domain" description="Glycosyl transferase family 51" evidence="18">
    <location>
        <begin position="63"/>
        <end position="230"/>
    </location>
</feature>
<keyword evidence="10" id="KW-0133">Cell shape</keyword>
<dbReference type="SUPFAM" id="SSF53955">
    <property type="entry name" value="Lysozyme-like"/>
    <property type="match status" value="1"/>
</dbReference>
<keyword evidence="13" id="KW-0511">Multifunctional enzyme</keyword>
<dbReference type="GO" id="GO:0008955">
    <property type="term" value="F:peptidoglycan glycosyltransferase activity"/>
    <property type="evidence" value="ECO:0007669"/>
    <property type="project" value="UniProtKB-EC"/>
</dbReference>
<dbReference type="EMBL" id="MFHT01000017">
    <property type="protein sequence ID" value="OGF77530.1"/>
    <property type="molecule type" value="Genomic_DNA"/>
</dbReference>
<evidence type="ECO:0000256" key="6">
    <source>
        <dbReference type="ARBA" id="ARBA00022670"/>
    </source>
</evidence>
<keyword evidence="8" id="KW-0808">Transferase</keyword>
<evidence type="ECO:0000259" key="18">
    <source>
        <dbReference type="Pfam" id="PF00912"/>
    </source>
</evidence>
<evidence type="ECO:0000256" key="14">
    <source>
        <dbReference type="ARBA" id="ARBA00023316"/>
    </source>
</evidence>
<dbReference type="NCBIfam" id="TIGR02074">
    <property type="entry name" value="PBP_1a_fam"/>
    <property type="match status" value="1"/>
</dbReference>
<dbReference type="GO" id="GO:0008658">
    <property type="term" value="F:penicillin binding"/>
    <property type="evidence" value="ECO:0007669"/>
    <property type="project" value="InterPro"/>
</dbReference>
<dbReference type="GO" id="GO:0008360">
    <property type="term" value="P:regulation of cell shape"/>
    <property type="evidence" value="ECO:0007669"/>
    <property type="project" value="UniProtKB-KW"/>
</dbReference>
<accession>A0A1F5WPI2</accession>
<evidence type="ECO:0000256" key="10">
    <source>
        <dbReference type="ARBA" id="ARBA00022960"/>
    </source>
</evidence>
<evidence type="ECO:0000256" key="9">
    <source>
        <dbReference type="ARBA" id="ARBA00022801"/>
    </source>
</evidence>
<dbReference type="PANTHER" id="PTHR32282:SF11">
    <property type="entry name" value="PENICILLIN-BINDING PROTEIN 1B"/>
    <property type="match status" value="1"/>
</dbReference>
<evidence type="ECO:0000256" key="8">
    <source>
        <dbReference type="ARBA" id="ARBA00022679"/>
    </source>
</evidence>
<evidence type="ECO:0000256" key="11">
    <source>
        <dbReference type="ARBA" id="ARBA00022984"/>
    </source>
</evidence>
<dbReference type="GO" id="GO:0009002">
    <property type="term" value="F:serine-type D-Ala-D-Ala carboxypeptidase activity"/>
    <property type="evidence" value="ECO:0007669"/>
    <property type="project" value="UniProtKB-EC"/>
</dbReference>
<evidence type="ECO:0000256" key="12">
    <source>
        <dbReference type="ARBA" id="ARBA00023136"/>
    </source>
</evidence>
<evidence type="ECO:0000256" key="5">
    <source>
        <dbReference type="ARBA" id="ARBA00022645"/>
    </source>
</evidence>
<evidence type="ECO:0000256" key="13">
    <source>
        <dbReference type="ARBA" id="ARBA00023268"/>
    </source>
</evidence>
<keyword evidence="7" id="KW-0328">Glycosyltransferase</keyword>
<keyword evidence="5" id="KW-0121">Carboxypeptidase</keyword>
<comment type="similarity">
    <text evidence="3">In the N-terminal section; belongs to the glycosyltransferase 51 family.</text>
</comment>
<dbReference type="GO" id="GO:0009252">
    <property type="term" value="P:peptidoglycan biosynthetic process"/>
    <property type="evidence" value="ECO:0007669"/>
    <property type="project" value="UniProtKB-KW"/>
</dbReference>
<keyword evidence="11" id="KW-0573">Peptidoglycan synthesis</keyword>
<dbReference type="Proteomes" id="UP000177723">
    <property type="component" value="Unassembled WGS sequence"/>
</dbReference>
<dbReference type="InterPro" id="IPR012338">
    <property type="entry name" value="Beta-lactam/transpept-like"/>
</dbReference>
<dbReference type="InterPro" id="IPR001264">
    <property type="entry name" value="Glyco_trans_51"/>
</dbReference>
<sequence>MKRKRKFFLWVATAAIAAFFIIGIVFTAITVPNFEALDSRNIVQSTKIYDRAGEILFYDVHGDIKRTVIPFNKIPNHLKESVIAMEDQNFYSHYGISPMSIIRAVFVNIFSGEFKQGGSTITQQLVKNTFLTPEKTLMRKIKEWVLAVKVELKYSKDEILNFYLNQVPFGSNAYGIEAASQTYFDKRAENLNIAESAYLAGMLQAPTRYSPYGSHRDELESRKNLVLSRLFDKTRITKEEYESAKAEQVKFSGKTVGGIKAPHFSLFVKEYLVEKYGEDVVERGGLKVTTTVNWQWQEKFEDLLRTRSAENEKNFSAYNAGLVAIDPKTGQIMAMVGSRDYFSNPLPEGCAPGINCKFDPQVNMTIRSRQPGSSFKPVVYATAFTKGYTANTALFDLKTEFSAFCSPYSVPDPGVDPEKCYHPENFDNKFRGPISLKEALAQSVNVVGVKVLYLAGLTDSLKMARNLGITTLNDPNRYGLTLVLGGGEVKPLELANAYSAFANGGYYIPYTPILKVEAADGSVLEEYSENKTQALDPNISREISDILSDNAARTPAFGENSALYIPERPVAVKTGTTEDTRDTWVVGYTPNIVIGVWAGNNDNSKMEKKVAGLIVAPIWNSAMHLIFNDLPVENFEKPSIPEPDKAVLRGEWRGGRVYKIDKMSGKLATDFTPDELVEKRVVPEIHSILYWVDKNNPLGPPPGNPSADSQFRNWETIVREWAASRGLFDRSDDIIPTQYDDIHTSEYSPRGEIMINPSGDSFPSGTRITAAVNAEARFQVEQVDVFINSEYGGSYKIAPYEFPVDIIGSPGQEMKITAVIYDYAKNKTEIEKVIRVSEN</sequence>
<comment type="catalytic activity">
    <reaction evidence="15">
        <text>Preferential cleavage: (Ac)2-L-Lys-D-Ala-|-D-Ala. Also transpeptidation of peptidyl-alanyl moieties that are N-acyl substituents of D-alanine.</text>
        <dbReference type="EC" id="3.4.16.4"/>
    </reaction>
</comment>
<dbReference type="Gene3D" id="2.60.40.10">
    <property type="entry name" value="Immunoglobulins"/>
    <property type="match status" value="1"/>
</dbReference>
<evidence type="ECO:0000313" key="19">
    <source>
        <dbReference type="EMBL" id="OGF77530.1"/>
    </source>
</evidence>
<comment type="catalytic activity">
    <reaction evidence="16">
        <text>[GlcNAc-(1-&gt;4)-Mur2Ac(oyl-L-Ala-gamma-D-Glu-L-Lys-D-Ala-D-Ala)](n)-di-trans,octa-cis-undecaprenyl diphosphate + beta-D-GlcNAc-(1-&gt;4)-Mur2Ac(oyl-L-Ala-gamma-D-Glu-L-Lys-D-Ala-D-Ala)-di-trans,octa-cis-undecaprenyl diphosphate = [GlcNAc-(1-&gt;4)-Mur2Ac(oyl-L-Ala-gamma-D-Glu-L-Lys-D-Ala-D-Ala)](n+1)-di-trans,octa-cis-undecaprenyl diphosphate + di-trans,octa-cis-undecaprenyl diphosphate + H(+)</text>
        <dbReference type="Rhea" id="RHEA:23708"/>
        <dbReference type="Rhea" id="RHEA-COMP:9602"/>
        <dbReference type="Rhea" id="RHEA-COMP:9603"/>
        <dbReference type="ChEBI" id="CHEBI:15378"/>
        <dbReference type="ChEBI" id="CHEBI:58405"/>
        <dbReference type="ChEBI" id="CHEBI:60033"/>
        <dbReference type="ChEBI" id="CHEBI:78435"/>
        <dbReference type="EC" id="2.4.99.28"/>
    </reaction>
</comment>
<keyword evidence="12" id="KW-0472">Membrane</keyword>
<dbReference type="SUPFAM" id="SSF56601">
    <property type="entry name" value="beta-lactamase/transpeptidase-like"/>
    <property type="match status" value="1"/>
</dbReference>
<dbReference type="Pfam" id="PF00905">
    <property type="entry name" value="Transpeptidase"/>
    <property type="match status" value="1"/>
</dbReference>
<evidence type="ECO:0000256" key="3">
    <source>
        <dbReference type="ARBA" id="ARBA00007739"/>
    </source>
</evidence>
<evidence type="ECO:0000313" key="20">
    <source>
        <dbReference type="Proteomes" id="UP000177723"/>
    </source>
</evidence>
<organism evidence="19 20">
    <name type="scientific">Candidatus Giovannonibacteria bacterium RIFCSPHIGHO2_12_FULL_43_15</name>
    <dbReference type="NCBI Taxonomy" id="1798341"/>
    <lineage>
        <taxon>Bacteria</taxon>
        <taxon>Candidatus Giovannoniibacteriota</taxon>
    </lineage>
</organism>
<dbReference type="InterPro" id="IPR013783">
    <property type="entry name" value="Ig-like_fold"/>
</dbReference>
<evidence type="ECO:0000259" key="17">
    <source>
        <dbReference type="Pfam" id="PF00905"/>
    </source>
</evidence>
<dbReference type="InterPro" id="IPR001460">
    <property type="entry name" value="PCN-bd_Tpept"/>
</dbReference>
<name>A0A1F5WPI2_9BACT</name>
<keyword evidence="6" id="KW-0645">Protease</keyword>
<dbReference type="Gene3D" id="3.40.710.10">
    <property type="entry name" value="DD-peptidase/beta-lactamase superfamily"/>
    <property type="match status" value="1"/>
</dbReference>
<evidence type="ECO:0000256" key="4">
    <source>
        <dbReference type="ARBA" id="ARBA00022475"/>
    </source>
</evidence>
<dbReference type="GO" id="GO:0006508">
    <property type="term" value="P:proteolysis"/>
    <property type="evidence" value="ECO:0007669"/>
    <property type="project" value="UniProtKB-KW"/>
</dbReference>
<dbReference type="InterPro" id="IPR023346">
    <property type="entry name" value="Lysozyme-like_dom_sf"/>
</dbReference>
<dbReference type="GO" id="GO:0005886">
    <property type="term" value="C:plasma membrane"/>
    <property type="evidence" value="ECO:0007669"/>
    <property type="project" value="UniProtKB-SubCell"/>
</dbReference>